<sequence>QQPYHRLRYHSLRLPFVLPSPPPTTGQLL</sequence>
<evidence type="ECO:0000313" key="1">
    <source>
        <dbReference type="EMBL" id="MCI41066.1"/>
    </source>
</evidence>
<protein>
    <submittedName>
        <fullName evidence="1">Uncharacterized protein</fullName>
    </submittedName>
</protein>
<dbReference type="EMBL" id="LXQA010287431">
    <property type="protein sequence ID" value="MCI41066.1"/>
    <property type="molecule type" value="Genomic_DNA"/>
</dbReference>
<accession>A0A392RZR4</accession>
<organism evidence="1 2">
    <name type="scientific">Trifolium medium</name>
    <dbReference type="NCBI Taxonomy" id="97028"/>
    <lineage>
        <taxon>Eukaryota</taxon>
        <taxon>Viridiplantae</taxon>
        <taxon>Streptophyta</taxon>
        <taxon>Embryophyta</taxon>
        <taxon>Tracheophyta</taxon>
        <taxon>Spermatophyta</taxon>
        <taxon>Magnoliopsida</taxon>
        <taxon>eudicotyledons</taxon>
        <taxon>Gunneridae</taxon>
        <taxon>Pentapetalae</taxon>
        <taxon>rosids</taxon>
        <taxon>fabids</taxon>
        <taxon>Fabales</taxon>
        <taxon>Fabaceae</taxon>
        <taxon>Papilionoideae</taxon>
        <taxon>50 kb inversion clade</taxon>
        <taxon>NPAAA clade</taxon>
        <taxon>Hologalegina</taxon>
        <taxon>IRL clade</taxon>
        <taxon>Trifolieae</taxon>
        <taxon>Trifolium</taxon>
    </lineage>
</organism>
<comment type="caution">
    <text evidence="1">The sequence shown here is derived from an EMBL/GenBank/DDBJ whole genome shotgun (WGS) entry which is preliminary data.</text>
</comment>
<dbReference type="Proteomes" id="UP000265520">
    <property type="component" value="Unassembled WGS sequence"/>
</dbReference>
<proteinExistence type="predicted"/>
<evidence type="ECO:0000313" key="2">
    <source>
        <dbReference type="Proteomes" id="UP000265520"/>
    </source>
</evidence>
<name>A0A392RZR4_9FABA</name>
<dbReference type="AlphaFoldDB" id="A0A392RZR4"/>
<reference evidence="1 2" key="1">
    <citation type="journal article" date="2018" name="Front. Plant Sci.">
        <title>Red Clover (Trifolium pratense) and Zigzag Clover (T. medium) - A Picture of Genomic Similarities and Differences.</title>
        <authorList>
            <person name="Dluhosova J."/>
            <person name="Istvanek J."/>
            <person name="Nedelnik J."/>
            <person name="Repkova J."/>
        </authorList>
    </citation>
    <scope>NUCLEOTIDE SEQUENCE [LARGE SCALE GENOMIC DNA]</scope>
    <source>
        <strain evidence="2">cv. 10/8</strain>
        <tissue evidence="1">Leaf</tissue>
    </source>
</reference>
<keyword evidence="2" id="KW-1185">Reference proteome</keyword>
<feature type="non-terminal residue" evidence="1">
    <location>
        <position position="1"/>
    </location>
</feature>